<evidence type="ECO:0000259" key="16">
    <source>
        <dbReference type="Pfam" id="PF01180"/>
    </source>
</evidence>
<keyword evidence="9 15" id="KW-0288">FMN</keyword>
<dbReference type="InterPro" id="IPR050074">
    <property type="entry name" value="DHO_dehydrogenase"/>
</dbReference>
<evidence type="ECO:0000256" key="9">
    <source>
        <dbReference type="ARBA" id="ARBA00022643"/>
    </source>
</evidence>
<dbReference type="EMBL" id="JBHUCX010000004">
    <property type="protein sequence ID" value="MFD1673408.1"/>
    <property type="molecule type" value="Genomic_DNA"/>
</dbReference>
<evidence type="ECO:0000256" key="11">
    <source>
        <dbReference type="ARBA" id="ARBA00023002"/>
    </source>
</evidence>
<feature type="binding site" evidence="15">
    <location>
        <position position="294"/>
    </location>
    <ligand>
        <name>FMN</name>
        <dbReference type="ChEBI" id="CHEBI:58210"/>
    </ligand>
</feature>
<comment type="catalytic activity">
    <reaction evidence="13 15">
        <text>(S)-dihydroorotate + a quinone = orotate + a quinol</text>
        <dbReference type="Rhea" id="RHEA:30187"/>
        <dbReference type="ChEBI" id="CHEBI:24646"/>
        <dbReference type="ChEBI" id="CHEBI:30839"/>
        <dbReference type="ChEBI" id="CHEBI:30864"/>
        <dbReference type="ChEBI" id="CHEBI:132124"/>
        <dbReference type="EC" id="1.3.5.2"/>
    </reaction>
</comment>
<comment type="pathway">
    <text evidence="5 15">Pyrimidine metabolism; UMP biosynthesis via de novo pathway; orotate from (S)-dihydroorotate (quinone route): step 1/1.</text>
</comment>
<comment type="function">
    <text evidence="2">Catalyzes the conversion of dihydroorotate to orotate with NAD(+) as electron acceptor.</text>
</comment>
<dbReference type="InterPro" id="IPR001295">
    <property type="entry name" value="Dihydroorotate_DH_CS"/>
</dbReference>
<dbReference type="NCBIfam" id="NF003652">
    <property type="entry name" value="PRK05286.2-5"/>
    <property type="match status" value="1"/>
</dbReference>
<organism evidence="17 18">
    <name type="scientific">Alicyclobacillus fodiniaquatilis</name>
    <dbReference type="NCBI Taxonomy" id="1661150"/>
    <lineage>
        <taxon>Bacteria</taxon>
        <taxon>Bacillati</taxon>
        <taxon>Bacillota</taxon>
        <taxon>Bacilli</taxon>
        <taxon>Bacillales</taxon>
        <taxon>Alicyclobacillaceae</taxon>
        <taxon>Alicyclobacillus</taxon>
    </lineage>
</organism>
<evidence type="ECO:0000256" key="1">
    <source>
        <dbReference type="ARBA" id="ARBA00003125"/>
    </source>
</evidence>
<dbReference type="PANTHER" id="PTHR48109">
    <property type="entry name" value="DIHYDROOROTATE DEHYDROGENASE (QUINONE), MITOCHONDRIAL-RELATED"/>
    <property type="match status" value="1"/>
</dbReference>
<comment type="subunit">
    <text evidence="7">Heterotetramer of 2 PyrK and 2 PyrD type B subunits.</text>
</comment>
<dbReference type="Pfam" id="PF01180">
    <property type="entry name" value="DHO_dh"/>
    <property type="match status" value="1"/>
</dbReference>
<dbReference type="NCBIfam" id="NF003645">
    <property type="entry name" value="PRK05286.1-2"/>
    <property type="match status" value="1"/>
</dbReference>
<dbReference type="Proteomes" id="UP001597079">
    <property type="component" value="Unassembled WGS sequence"/>
</dbReference>
<dbReference type="PIRSF" id="PIRSF000164">
    <property type="entry name" value="DHO_oxidase"/>
    <property type="match status" value="1"/>
</dbReference>
<comment type="similarity">
    <text evidence="6 15">Belongs to the dihydroorotate dehydrogenase family. Type 2 subfamily.</text>
</comment>
<feature type="binding site" evidence="15">
    <location>
        <begin position="244"/>
        <end position="245"/>
    </location>
    <ligand>
        <name>substrate</name>
    </ligand>
</feature>
<dbReference type="SUPFAM" id="SSF51395">
    <property type="entry name" value="FMN-linked oxidoreductases"/>
    <property type="match status" value="1"/>
</dbReference>
<feature type="active site" description="Nucleophile" evidence="15">
    <location>
        <position position="176"/>
    </location>
</feature>
<keyword evidence="12 15" id="KW-0472">Membrane</keyword>
<keyword evidence="8 15" id="KW-0285">Flavoprotein</keyword>
<feature type="binding site" evidence="15">
    <location>
        <position position="86"/>
    </location>
    <ligand>
        <name>FMN</name>
        <dbReference type="ChEBI" id="CHEBI:58210"/>
    </ligand>
</feature>
<feature type="binding site" evidence="15">
    <location>
        <begin position="111"/>
        <end position="115"/>
    </location>
    <ligand>
        <name>substrate</name>
    </ligand>
</feature>
<evidence type="ECO:0000256" key="3">
    <source>
        <dbReference type="ARBA" id="ARBA00004370"/>
    </source>
</evidence>
<dbReference type="InterPro" id="IPR013785">
    <property type="entry name" value="Aldolase_TIM"/>
</dbReference>
<dbReference type="HAMAP" id="MF_00225">
    <property type="entry name" value="DHO_dh_type2"/>
    <property type="match status" value="1"/>
</dbReference>
<comment type="cofactor">
    <cofactor evidence="15">
        <name>FMN</name>
        <dbReference type="ChEBI" id="CHEBI:58210"/>
    </cofactor>
    <text evidence="15">Binds 1 FMN per subunit.</text>
</comment>
<feature type="binding site" evidence="15">
    <location>
        <position position="243"/>
    </location>
    <ligand>
        <name>FMN</name>
        <dbReference type="ChEBI" id="CHEBI:58210"/>
    </ligand>
</feature>
<evidence type="ECO:0000256" key="15">
    <source>
        <dbReference type="HAMAP-Rule" id="MF_00225"/>
    </source>
</evidence>
<dbReference type="EC" id="1.3.5.2" evidence="15"/>
<feature type="domain" description="Dihydroorotate dehydrogenase catalytic" evidence="16">
    <location>
        <begin position="45"/>
        <end position="337"/>
    </location>
</feature>
<reference evidence="18" key="1">
    <citation type="journal article" date="2019" name="Int. J. Syst. Evol. Microbiol.">
        <title>The Global Catalogue of Microorganisms (GCM) 10K type strain sequencing project: providing services to taxonomists for standard genome sequencing and annotation.</title>
        <authorList>
            <consortium name="The Broad Institute Genomics Platform"/>
            <consortium name="The Broad Institute Genome Sequencing Center for Infectious Disease"/>
            <person name="Wu L."/>
            <person name="Ma J."/>
        </authorList>
    </citation>
    <scope>NUCLEOTIDE SEQUENCE [LARGE SCALE GENOMIC DNA]</scope>
    <source>
        <strain evidence="18">CGMCC 1.12286</strain>
    </source>
</reference>
<evidence type="ECO:0000256" key="14">
    <source>
        <dbReference type="ARBA" id="ARBA00048996"/>
    </source>
</evidence>
<dbReference type="GO" id="GO:0106430">
    <property type="term" value="F:dihydroorotate dehydrogenase (quinone) activity"/>
    <property type="evidence" value="ECO:0007669"/>
    <property type="project" value="UniProtKB-EC"/>
</dbReference>
<feature type="binding site" evidence="15">
    <location>
        <position position="173"/>
    </location>
    <ligand>
        <name>FMN</name>
        <dbReference type="ChEBI" id="CHEBI:58210"/>
    </ligand>
</feature>
<comment type="catalytic activity">
    <reaction evidence="14">
        <text>(S)-dihydroorotate + NAD(+) = orotate + NADH + H(+)</text>
        <dbReference type="Rhea" id="RHEA:13513"/>
        <dbReference type="ChEBI" id="CHEBI:15378"/>
        <dbReference type="ChEBI" id="CHEBI:30839"/>
        <dbReference type="ChEBI" id="CHEBI:30864"/>
        <dbReference type="ChEBI" id="CHEBI:57540"/>
        <dbReference type="ChEBI" id="CHEBI:57945"/>
        <dbReference type="EC" id="1.3.1.14"/>
    </reaction>
</comment>
<name>A0ABW4JBZ4_9BACL</name>
<gene>
    <name evidence="15" type="primary">pyrD</name>
    <name evidence="17" type="ORF">ACFSB2_01555</name>
</gene>
<evidence type="ECO:0000256" key="10">
    <source>
        <dbReference type="ARBA" id="ARBA00022975"/>
    </source>
</evidence>
<dbReference type="PANTHER" id="PTHR48109:SF4">
    <property type="entry name" value="DIHYDROOROTATE DEHYDROGENASE (QUINONE), MITOCHONDRIAL"/>
    <property type="match status" value="1"/>
</dbReference>
<sequence>MYSLARALLFQLDAERAHRLVMHNLGRWPLLAKLAVSRFEAPATLEQTILGHSFAHPVGLAAGLDKDGIAIRGMFQCGFSSVEVGTVTPLPQPGNEQPRLFRLKQDEALINRMGFNNHGSASCAAQIRKLSQRPGIIGVNIGKNKITPNESAGADYMKALLDVVSVADYITVNLSSPNTPGLRDLQSASTVKDLCKQLEPTLLDNNTPVFIKLSPDLNEETLIDIIESIKTLSTSLKIGIIATNTTVTRENLHSPAQHETGGLSGKPLTARSTKVIQTVWRASGGQLPIIGCGGIFDAADAYEKIRAGASLLQIYTAFIYRGPTVVRDIVSGLDELLKADGFKHISEAVGCDVR</sequence>
<dbReference type="InterPro" id="IPR012135">
    <property type="entry name" value="Dihydroorotate_DH_1_2"/>
</dbReference>
<evidence type="ECO:0000256" key="2">
    <source>
        <dbReference type="ARBA" id="ARBA00003616"/>
    </source>
</evidence>
<proteinExistence type="inferred from homology"/>
<evidence type="ECO:0000256" key="8">
    <source>
        <dbReference type="ARBA" id="ARBA00022630"/>
    </source>
</evidence>
<keyword evidence="18" id="KW-1185">Reference proteome</keyword>
<evidence type="ECO:0000256" key="6">
    <source>
        <dbReference type="ARBA" id="ARBA00005359"/>
    </source>
</evidence>
<feature type="binding site" evidence="15">
    <location>
        <position position="212"/>
    </location>
    <ligand>
        <name>FMN</name>
        <dbReference type="ChEBI" id="CHEBI:58210"/>
    </ligand>
</feature>
<comment type="subcellular location">
    <subcellularLocation>
        <location evidence="15">Cell membrane</location>
        <topology evidence="15">Peripheral membrane protein</topology>
    </subcellularLocation>
    <subcellularLocation>
        <location evidence="3">Membrane</location>
    </subcellularLocation>
</comment>
<feature type="binding site" evidence="15">
    <location>
        <begin position="315"/>
        <end position="316"/>
    </location>
    <ligand>
        <name>FMN</name>
        <dbReference type="ChEBI" id="CHEBI:58210"/>
    </ligand>
</feature>
<keyword evidence="15" id="KW-1003">Cell membrane</keyword>
<comment type="function">
    <text evidence="1 15">Catalyzes the conversion of dihydroorotate to orotate with quinone as electron acceptor.</text>
</comment>
<evidence type="ECO:0000256" key="13">
    <source>
        <dbReference type="ARBA" id="ARBA00048639"/>
    </source>
</evidence>
<feature type="binding site" evidence="15">
    <location>
        <position position="173"/>
    </location>
    <ligand>
        <name>substrate</name>
    </ligand>
</feature>
<evidence type="ECO:0000313" key="18">
    <source>
        <dbReference type="Proteomes" id="UP001597079"/>
    </source>
</evidence>
<evidence type="ECO:0000256" key="5">
    <source>
        <dbReference type="ARBA" id="ARBA00005161"/>
    </source>
</evidence>
<dbReference type="InterPro" id="IPR005719">
    <property type="entry name" value="Dihydroorotate_DH_2"/>
</dbReference>
<feature type="binding site" evidence="15">
    <location>
        <position position="178"/>
    </location>
    <ligand>
        <name>substrate</name>
    </ligand>
</feature>
<evidence type="ECO:0000256" key="7">
    <source>
        <dbReference type="ARBA" id="ARBA00011669"/>
    </source>
</evidence>
<keyword evidence="10 15" id="KW-0665">Pyrimidine biosynthesis</keyword>
<protein>
    <recommendedName>
        <fullName evidence="15">Dihydroorotate dehydrogenase (quinone)</fullName>
        <ecNumber evidence="15">1.3.5.2</ecNumber>
    </recommendedName>
    <alternativeName>
        <fullName evidence="15">DHOdehase</fullName>
        <shortName evidence="15">DHOD</shortName>
        <shortName evidence="15">DHODase</shortName>
    </alternativeName>
    <alternativeName>
        <fullName evidence="15">Dihydroorotate oxidase</fullName>
    </alternativeName>
</protein>
<accession>A0ABW4JBZ4</accession>
<evidence type="ECO:0000256" key="4">
    <source>
        <dbReference type="ARBA" id="ARBA00004715"/>
    </source>
</evidence>
<feature type="binding site" evidence="15">
    <location>
        <position position="140"/>
    </location>
    <ligand>
        <name>FMN</name>
        <dbReference type="ChEBI" id="CHEBI:58210"/>
    </ligand>
</feature>
<dbReference type="PROSITE" id="PS00911">
    <property type="entry name" value="DHODEHASE_1"/>
    <property type="match status" value="1"/>
</dbReference>
<evidence type="ECO:0000313" key="17">
    <source>
        <dbReference type="EMBL" id="MFD1673408.1"/>
    </source>
</evidence>
<feature type="binding site" evidence="15">
    <location>
        <position position="265"/>
    </location>
    <ligand>
        <name>FMN</name>
        <dbReference type="ChEBI" id="CHEBI:58210"/>
    </ligand>
</feature>
<evidence type="ECO:0000256" key="12">
    <source>
        <dbReference type="ARBA" id="ARBA00023136"/>
    </source>
</evidence>
<comment type="pathway">
    <text evidence="4">Pyrimidine metabolism; UMP biosynthesis via de novo pathway; orotate from (S)-dihydroorotate (NAD(+) route): step 1/1.</text>
</comment>
<feature type="binding site" evidence="15">
    <location>
        <position position="66"/>
    </location>
    <ligand>
        <name>substrate</name>
    </ligand>
</feature>
<dbReference type="InterPro" id="IPR005720">
    <property type="entry name" value="Dihydroorotate_DH_cat"/>
</dbReference>
<feature type="binding site" evidence="15">
    <location>
        <begin position="62"/>
        <end position="66"/>
    </location>
    <ligand>
        <name>FMN</name>
        <dbReference type="ChEBI" id="CHEBI:58210"/>
    </ligand>
</feature>
<dbReference type="PROSITE" id="PS00912">
    <property type="entry name" value="DHODEHASE_2"/>
    <property type="match status" value="1"/>
</dbReference>
<dbReference type="NCBIfam" id="TIGR01036">
    <property type="entry name" value="pyrD_sub2"/>
    <property type="match status" value="1"/>
</dbReference>
<comment type="subunit">
    <text evidence="15">Monomer.</text>
</comment>
<keyword evidence="11 15" id="KW-0560">Oxidoreductase</keyword>
<dbReference type="CDD" id="cd04738">
    <property type="entry name" value="DHOD_2_like"/>
    <property type="match status" value="1"/>
</dbReference>
<dbReference type="RefSeq" id="WP_377940794.1">
    <property type="nucleotide sequence ID" value="NZ_JBHUCX010000004.1"/>
</dbReference>
<comment type="caution">
    <text evidence="17">The sequence shown here is derived from an EMBL/GenBank/DDBJ whole genome shotgun (WGS) entry which is preliminary data.</text>
</comment>
<dbReference type="Gene3D" id="3.20.20.70">
    <property type="entry name" value="Aldolase class I"/>
    <property type="match status" value="1"/>
</dbReference>